<dbReference type="OrthoDB" id="9836359at2"/>
<name>A0A2V4NTF3_9RHOB</name>
<organism evidence="1 2">
    <name type="scientific">Litorivita pollutaquae</name>
    <dbReference type="NCBI Taxonomy" id="2200892"/>
    <lineage>
        <taxon>Bacteria</taxon>
        <taxon>Pseudomonadati</taxon>
        <taxon>Pseudomonadota</taxon>
        <taxon>Alphaproteobacteria</taxon>
        <taxon>Rhodobacterales</taxon>
        <taxon>Paracoccaceae</taxon>
        <taxon>Litorivita</taxon>
    </lineage>
</organism>
<accession>A0A2V4NTF3</accession>
<reference evidence="1 2" key="1">
    <citation type="submission" date="2018-05" db="EMBL/GenBank/DDBJ databases">
        <title>Oceanovita maritima gen. nov., sp. nov., a marine bacterium in the family Rhodobacteraceae isolated from surface seawater of Lundu port Xiamen, China.</title>
        <authorList>
            <person name="Hetharua B.H."/>
            <person name="Min D."/>
            <person name="Liao H."/>
            <person name="Tian Y."/>
        </authorList>
    </citation>
    <scope>NUCLEOTIDE SEQUENCE [LARGE SCALE GENOMIC DNA]</scope>
    <source>
        <strain evidence="1 2">FSX-11</strain>
    </source>
</reference>
<gene>
    <name evidence="1" type="ORF">DI396_03975</name>
</gene>
<proteinExistence type="predicted"/>
<keyword evidence="2" id="KW-1185">Reference proteome</keyword>
<sequence>MFCVCTQLLIATGEEYAMRHIHIPKPDYIGTTPEIIARVLRARNPGLSYRERNALTRATLGRRFIDQEVCVLRAPGNDKRMIAVDTPLPPLARSHVESKAIIRWVDDNGTIILEPIK</sequence>
<protein>
    <submittedName>
        <fullName evidence="1">Uncharacterized protein</fullName>
    </submittedName>
</protein>
<dbReference type="Proteomes" id="UP000248012">
    <property type="component" value="Unassembled WGS sequence"/>
</dbReference>
<dbReference type="EMBL" id="QFVT01000003">
    <property type="protein sequence ID" value="PYC48176.1"/>
    <property type="molecule type" value="Genomic_DNA"/>
</dbReference>
<comment type="caution">
    <text evidence="1">The sequence shown here is derived from an EMBL/GenBank/DDBJ whole genome shotgun (WGS) entry which is preliminary data.</text>
</comment>
<dbReference type="AlphaFoldDB" id="A0A2V4NTF3"/>
<evidence type="ECO:0000313" key="1">
    <source>
        <dbReference type="EMBL" id="PYC48176.1"/>
    </source>
</evidence>
<evidence type="ECO:0000313" key="2">
    <source>
        <dbReference type="Proteomes" id="UP000248012"/>
    </source>
</evidence>